<feature type="transmembrane region" description="Helical" evidence="7">
    <location>
        <begin position="350"/>
        <end position="374"/>
    </location>
</feature>
<dbReference type="AlphaFoldDB" id="A0A532UU87"/>
<protein>
    <recommendedName>
        <fullName evidence="10">Molybdopterin oxidoreductase</fullName>
    </recommendedName>
</protein>
<keyword evidence="4 7" id="KW-0812">Transmembrane</keyword>
<dbReference type="PANTHER" id="PTHR34856:SF2">
    <property type="entry name" value="PROTEIN NRFD"/>
    <property type="match status" value="1"/>
</dbReference>
<dbReference type="EMBL" id="NJBN01000009">
    <property type="protein sequence ID" value="TKJ38508.1"/>
    <property type="molecule type" value="Genomic_DNA"/>
</dbReference>
<dbReference type="InterPro" id="IPR005614">
    <property type="entry name" value="NrfD-like"/>
</dbReference>
<feature type="transmembrane region" description="Helical" evidence="7">
    <location>
        <begin position="58"/>
        <end position="78"/>
    </location>
</feature>
<reference evidence="8 9" key="1">
    <citation type="submission" date="2017-06" db="EMBL/GenBank/DDBJ databases">
        <title>Novel microbial phyla capable of carbon fixation and sulfur reduction in deep-sea sediments.</title>
        <authorList>
            <person name="Huang J."/>
            <person name="Baker B."/>
            <person name="Wang Y."/>
        </authorList>
    </citation>
    <scope>NUCLEOTIDE SEQUENCE [LARGE SCALE GENOMIC DNA]</scope>
    <source>
        <strain evidence="8">B3_LCP</strain>
    </source>
</reference>
<accession>A0A532UU87</accession>
<feature type="transmembrane region" description="Helical" evidence="7">
    <location>
        <begin position="230"/>
        <end position="249"/>
    </location>
</feature>
<comment type="subcellular location">
    <subcellularLocation>
        <location evidence="1">Cell membrane</location>
        <topology evidence="1">Multi-pass membrane protein</topology>
    </subcellularLocation>
</comment>
<feature type="transmembrane region" description="Helical" evidence="7">
    <location>
        <begin position="305"/>
        <end position="330"/>
    </location>
</feature>
<feature type="transmembrane region" description="Helical" evidence="7">
    <location>
        <begin position="196"/>
        <end position="218"/>
    </location>
</feature>
<gene>
    <name evidence="8" type="ORF">CEE37_12125</name>
</gene>
<dbReference type="Proteomes" id="UP000319619">
    <property type="component" value="Unassembled WGS sequence"/>
</dbReference>
<dbReference type="InterPro" id="IPR052049">
    <property type="entry name" value="Electron_transfer_protein"/>
</dbReference>
<feature type="transmembrane region" description="Helical" evidence="7">
    <location>
        <begin position="128"/>
        <end position="149"/>
    </location>
</feature>
<comment type="similarity">
    <text evidence="2">Belongs to the NrfD family.</text>
</comment>
<keyword evidence="3" id="KW-1003">Cell membrane</keyword>
<evidence type="ECO:0000256" key="4">
    <source>
        <dbReference type="ARBA" id="ARBA00022692"/>
    </source>
</evidence>
<keyword evidence="6 7" id="KW-0472">Membrane</keyword>
<dbReference type="Pfam" id="PF03916">
    <property type="entry name" value="NrfD"/>
    <property type="match status" value="1"/>
</dbReference>
<evidence type="ECO:0000256" key="2">
    <source>
        <dbReference type="ARBA" id="ARBA00008929"/>
    </source>
</evidence>
<evidence type="ECO:0000313" key="8">
    <source>
        <dbReference type="EMBL" id="TKJ38508.1"/>
    </source>
</evidence>
<feature type="transmembrane region" description="Helical" evidence="7">
    <location>
        <begin position="161"/>
        <end position="184"/>
    </location>
</feature>
<dbReference type="GO" id="GO:0005886">
    <property type="term" value="C:plasma membrane"/>
    <property type="evidence" value="ECO:0007669"/>
    <property type="project" value="UniProtKB-SubCell"/>
</dbReference>
<proteinExistence type="inferred from homology"/>
<feature type="transmembrane region" description="Helical" evidence="7">
    <location>
        <begin position="90"/>
        <end position="108"/>
    </location>
</feature>
<organism evidence="8 9">
    <name type="scientific">candidate division LCP-89 bacterium B3_LCP</name>
    <dbReference type="NCBI Taxonomy" id="2012998"/>
    <lineage>
        <taxon>Bacteria</taxon>
        <taxon>Pseudomonadati</taxon>
        <taxon>Bacteria division LCP-89</taxon>
    </lineage>
</organism>
<evidence type="ECO:0000256" key="7">
    <source>
        <dbReference type="SAM" id="Phobius"/>
    </source>
</evidence>
<evidence type="ECO:0000256" key="6">
    <source>
        <dbReference type="ARBA" id="ARBA00023136"/>
    </source>
</evidence>
<evidence type="ECO:0008006" key="10">
    <source>
        <dbReference type="Google" id="ProtNLM"/>
    </source>
</evidence>
<evidence type="ECO:0000256" key="1">
    <source>
        <dbReference type="ARBA" id="ARBA00004651"/>
    </source>
</evidence>
<evidence type="ECO:0000313" key="9">
    <source>
        <dbReference type="Proteomes" id="UP000319619"/>
    </source>
</evidence>
<dbReference type="Gene3D" id="1.20.1630.10">
    <property type="entry name" value="Formate dehydrogenase/DMSO reductase domain"/>
    <property type="match status" value="1"/>
</dbReference>
<sequence>MDIKFESIEGRSFEYRVTMIAFAALAITGLISTFYIINKGLWVTGMYSRVPWGLQIVMAVYYIGLSAGSLVISGLYGVFGKLEYKPFARIAVYLAMLFLIAGLLSILTDQGRMDRVFIQPFVHFNLQSMFSINPILYIGHILICVVYLWALFTERKKLTTVVATLAFGWAFCVHSGTGAIFGFGARMLYESPLLPASFVAAAMASGTALMIIMIVGLFKLTNRRLDDELIVWLGRFLAICVIVVLYFIAVENSYRAYVIELRHAAVYYLFGGIHSLLFWIGLILIGLVIPIVILFRKKTGKSVKWIVLASSLVIFGVLCERYVIVIPGLTHPPEIFPGMEITHSAIEEGIASYSISFLEVLQALGVFGVIGFMFGWGLRYMKLLPTEARALHPCPESTSRKKL</sequence>
<feature type="transmembrane region" description="Helical" evidence="7">
    <location>
        <begin position="20"/>
        <end position="38"/>
    </location>
</feature>
<name>A0A532UU87_UNCL8</name>
<comment type="caution">
    <text evidence="8">The sequence shown here is derived from an EMBL/GenBank/DDBJ whole genome shotgun (WGS) entry which is preliminary data.</text>
</comment>
<evidence type="ECO:0000256" key="5">
    <source>
        <dbReference type="ARBA" id="ARBA00022989"/>
    </source>
</evidence>
<dbReference type="PANTHER" id="PTHR34856">
    <property type="entry name" value="PROTEIN NRFD"/>
    <property type="match status" value="1"/>
</dbReference>
<evidence type="ECO:0000256" key="3">
    <source>
        <dbReference type="ARBA" id="ARBA00022475"/>
    </source>
</evidence>
<keyword evidence="5 7" id="KW-1133">Transmembrane helix</keyword>
<feature type="transmembrane region" description="Helical" evidence="7">
    <location>
        <begin position="269"/>
        <end position="293"/>
    </location>
</feature>